<proteinExistence type="inferred from homology"/>
<comment type="caution">
    <text evidence="8">The sequence shown here is derived from an EMBL/GenBank/DDBJ whole genome shotgun (WGS) entry which is preliminary data.</text>
</comment>
<evidence type="ECO:0000256" key="6">
    <source>
        <dbReference type="ARBA" id="ARBA00023014"/>
    </source>
</evidence>
<evidence type="ECO:0000256" key="5">
    <source>
        <dbReference type="ARBA" id="ARBA00023004"/>
    </source>
</evidence>
<dbReference type="InterPro" id="IPR013983">
    <property type="entry name" value="Ald_Fedxn_OxRdtase_N"/>
</dbReference>
<keyword evidence="6" id="KW-0411">Iron-sulfur</keyword>
<dbReference type="PANTHER" id="PTHR30038">
    <property type="entry name" value="ALDEHYDE FERREDOXIN OXIDOREDUCTASE"/>
    <property type="match status" value="1"/>
</dbReference>
<dbReference type="GO" id="GO:0051539">
    <property type="term" value="F:4 iron, 4 sulfur cluster binding"/>
    <property type="evidence" value="ECO:0007669"/>
    <property type="project" value="UniProtKB-KW"/>
</dbReference>
<dbReference type="Pfam" id="PF01314">
    <property type="entry name" value="AFOR_C"/>
    <property type="match status" value="1"/>
</dbReference>
<sequence length="657" mass="72152">MVVLRFLHVDVASGEARVVEADMPSVLGPVDYGVRVHLEARSYGSPVFSARSPVVAGCGPFAGGRVFGAHRMALVFRSPVTRGLHVSTVGGVCYRFVSAGVHGVVVEGWREEPVALVLRGSADGSIEARVEEIGWDQLWEVWRGYQGLRGTRALAAYVLERYGRGLPRAGALVVGPAAARTIMAGVFSFNVEQGRPGGVVDSASRGGAGSVLLQGHGVAAVVYGGEYDPSRDNPRLRDARLLDEVGSRVLGKSYAEAVEQATVKYRYDPRLGTGGTFGVNYLHYRDLLPFFGFNTVYLSKAARSGLVDRILEELWKPVQREVFEKPGPRPWRTCGEPCPAVCKKLWRGVKIDYEPSNALGPFSGVLRAEDMAGLVELADELGIDAIEAGHIVAWLFDLLQRGMLSPGELGLGERPVFDPAVYQVGRDSRANAEAARAILEGLVEHRGWILTLVARRGLRAAAHALNLRYSGRVYMYRTGYQDVAVYSAYGERGYMTPNLYWSPGLVAPVPVPGRYWTVYSPSFAPPEELAEAVLNRMIAEYLVDNAGLCRFHRRWAEPLLQHLYRELLGLDVDLQNHALGVLRAIAQYQLQAGAEPRPWESRKTIDMVAGIAVELGDRDWGPRMASDPLAAREWWERFRKKLWSLLGLGGNRQGGSM</sequence>
<dbReference type="GO" id="GO:0016625">
    <property type="term" value="F:oxidoreductase activity, acting on the aldehyde or oxo group of donors, iron-sulfur protein as acceptor"/>
    <property type="evidence" value="ECO:0007669"/>
    <property type="project" value="InterPro"/>
</dbReference>
<dbReference type="InterPro" id="IPR001203">
    <property type="entry name" value="OxRdtase_Ald_Fedxn_C"/>
</dbReference>
<keyword evidence="3" id="KW-0004">4Fe-4S</keyword>
<name>A0A833A1R3_9CREN</name>
<evidence type="ECO:0000256" key="3">
    <source>
        <dbReference type="ARBA" id="ARBA00022485"/>
    </source>
</evidence>
<dbReference type="Pfam" id="PF02730">
    <property type="entry name" value="AFOR_N"/>
    <property type="match status" value="1"/>
</dbReference>
<comment type="similarity">
    <text evidence="2">Belongs to the AOR/FOR family.</text>
</comment>
<dbReference type="Gene3D" id="3.60.9.10">
    <property type="entry name" value="Aldehyde ferredoxin oxidoreductase, N-terminal domain"/>
    <property type="match status" value="1"/>
</dbReference>
<reference evidence="8" key="1">
    <citation type="journal article" date="2020" name="ISME J.">
        <title>Gammaproteobacteria mediating utilization of methyl-, sulfur- and petroleum organic compounds in deep ocean hydrothermal plumes.</title>
        <authorList>
            <person name="Zhou Z."/>
            <person name="Liu Y."/>
            <person name="Pan J."/>
            <person name="Cron B.R."/>
            <person name="Toner B.M."/>
            <person name="Anantharaman K."/>
            <person name="Breier J.A."/>
            <person name="Dick G.J."/>
            <person name="Li M."/>
        </authorList>
    </citation>
    <scope>NUCLEOTIDE SEQUENCE</scope>
    <source>
        <strain evidence="8">SZUA-1523</strain>
    </source>
</reference>
<dbReference type="InterPro" id="IPR036503">
    <property type="entry name" value="Ald_Fedxn_OxRdtase_N_sf"/>
</dbReference>
<dbReference type="GO" id="GO:0009055">
    <property type="term" value="F:electron transfer activity"/>
    <property type="evidence" value="ECO:0007669"/>
    <property type="project" value="InterPro"/>
</dbReference>
<dbReference type="SUPFAM" id="SSF56228">
    <property type="entry name" value="Aldehyde ferredoxin oxidoreductase, N-terminal domain"/>
    <property type="match status" value="1"/>
</dbReference>
<protein>
    <submittedName>
        <fullName evidence="8">Aldehyde ferredoxin oxidoreductase</fullName>
    </submittedName>
</protein>
<dbReference type="SUPFAM" id="SSF48310">
    <property type="entry name" value="Aldehyde ferredoxin oxidoreductase, C-terminal domains"/>
    <property type="match status" value="1"/>
</dbReference>
<dbReference type="SMART" id="SM00790">
    <property type="entry name" value="AFOR_N"/>
    <property type="match status" value="1"/>
</dbReference>
<dbReference type="Gene3D" id="1.10.569.10">
    <property type="entry name" value="Aldehyde Ferredoxin Oxidoreductase Protein, subunit A, domain 2"/>
    <property type="match status" value="1"/>
</dbReference>
<accession>A0A833A1R3</accession>
<evidence type="ECO:0000256" key="1">
    <source>
        <dbReference type="ARBA" id="ARBA00001966"/>
    </source>
</evidence>
<dbReference type="AlphaFoldDB" id="A0A833A1R3"/>
<gene>
    <name evidence="8" type="ORF">EYH50_02865</name>
</gene>
<dbReference type="InterPro" id="IPR036021">
    <property type="entry name" value="Tungsten_al_ferr_oxy-like_C"/>
</dbReference>
<dbReference type="GO" id="GO:0046872">
    <property type="term" value="F:metal ion binding"/>
    <property type="evidence" value="ECO:0007669"/>
    <property type="project" value="UniProtKB-KW"/>
</dbReference>
<dbReference type="InterPro" id="IPR051919">
    <property type="entry name" value="W-dependent_AOR"/>
</dbReference>
<evidence type="ECO:0000256" key="4">
    <source>
        <dbReference type="ARBA" id="ARBA00022723"/>
    </source>
</evidence>
<evidence type="ECO:0000256" key="2">
    <source>
        <dbReference type="ARBA" id="ARBA00011032"/>
    </source>
</evidence>
<keyword evidence="4" id="KW-0479">Metal-binding</keyword>
<evidence type="ECO:0000259" key="7">
    <source>
        <dbReference type="SMART" id="SM00790"/>
    </source>
</evidence>
<organism evidence="8 9">
    <name type="scientific">Pyrodictium delaneyi</name>
    <dbReference type="NCBI Taxonomy" id="1273541"/>
    <lineage>
        <taxon>Archaea</taxon>
        <taxon>Thermoproteota</taxon>
        <taxon>Thermoprotei</taxon>
        <taxon>Desulfurococcales</taxon>
        <taxon>Pyrodictiaceae</taxon>
        <taxon>Pyrodictium</taxon>
    </lineage>
</organism>
<keyword evidence="5" id="KW-0408">Iron</keyword>
<evidence type="ECO:0000313" key="9">
    <source>
        <dbReference type="Proteomes" id="UP000600071"/>
    </source>
</evidence>
<dbReference type="InterPro" id="IPR013984">
    <property type="entry name" value="Ald_Fedxn_OxRdtase_dom2"/>
</dbReference>
<feature type="domain" description="Aldehyde ferredoxin oxidoreductase N-terminal" evidence="7">
    <location>
        <begin position="5"/>
        <end position="226"/>
    </location>
</feature>
<evidence type="ECO:0000313" key="8">
    <source>
        <dbReference type="EMBL" id="HIQ23971.1"/>
    </source>
</evidence>
<dbReference type="EMBL" id="DQVR01000062">
    <property type="protein sequence ID" value="HIQ23971.1"/>
    <property type="molecule type" value="Genomic_DNA"/>
</dbReference>
<dbReference type="PANTHER" id="PTHR30038:SF7">
    <property type="entry name" value="TUNGSTEN-CONTAINING GLYCERALDEHYDE-3-PHOSPHATE:FERREDOXIN OXIDOREDUCTASE"/>
    <property type="match status" value="1"/>
</dbReference>
<dbReference type="Proteomes" id="UP000600071">
    <property type="component" value="Unassembled WGS sequence"/>
</dbReference>
<comment type="cofactor">
    <cofactor evidence="1">
        <name>[4Fe-4S] cluster</name>
        <dbReference type="ChEBI" id="CHEBI:49883"/>
    </cofactor>
</comment>